<proteinExistence type="predicted"/>
<protein>
    <submittedName>
        <fullName evidence="1">Uncharacterized protein</fullName>
    </submittedName>
</protein>
<comment type="caution">
    <text evidence="1">The sequence shown here is derived from an EMBL/GenBank/DDBJ whole genome shotgun (WGS) entry which is preliminary data.</text>
</comment>
<reference evidence="2" key="2">
    <citation type="submission" date="2015-07" db="EMBL/GenBank/DDBJ databases">
        <title>Contrasting host-pathogen interactions and genome evolution in two generalist and specialist microsporidian pathogens of mosquitoes.</title>
        <authorList>
            <consortium name="The Broad Institute Genomics Platform"/>
            <consortium name="The Broad Institute Genome Sequencing Center for Infectious Disease"/>
            <person name="Cuomo C.A."/>
            <person name="Sanscrainte N.D."/>
            <person name="Goldberg J.M."/>
            <person name="Heiman D."/>
            <person name="Young S."/>
            <person name="Zeng Q."/>
            <person name="Becnel J.J."/>
            <person name="Birren B.W."/>
        </authorList>
    </citation>
    <scope>NUCLEOTIDE SEQUENCE [LARGE SCALE GENOMIC DNA]</scope>
    <source>
        <strain evidence="2">USNM 41457</strain>
    </source>
</reference>
<dbReference type="Proteomes" id="UP000003163">
    <property type="component" value="Unassembled WGS sequence"/>
</dbReference>
<keyword evidence="2" id="KW-1185">Reference proteome</keyword>
<name>J9D8B3_EDHAE</name>
<dbReference type="InParanoid" id="J9D8B3"/>
<evidence type="ECO:0000313" key="1">
    <source>
        <dbReference type="EMBL" id="EJW03754.1"/>
    </source>
</evidence>
<dbReference type="EMBL" id="AFBI03000031">
    <property type="protein sequence ID" value="EJW03754.1"/>
    <property type="molecule type" value="Genomic_DNA"/>
</dbReference>
<organism evidence="1 2">
    <name type="scientific">Edhazardia aedis (strain USNM 41457)</name>
    <name type="common">Microsporidian parasite</name>
    <dbReference type="NCBI Taxonomy" id="1003232"/>
    <lineage>
        <taxon>Eukaryota</taxon>
        <taxon>Fungi</taxon>
        <taxon>Fungi incertae sedis</taxon>
        <taxon>Microsporidia</taxon>
        <taxon>Edhazardia</taxon>
    </lineage>
</organism>
<reference evidence="1 2" key="1">
    <citation type="submission" date="2011-08" db="EMBL/GenBank/DDBJ databases">
        <authorList>
            <person name="Liu Z.J."/>
            <person name="Shi F.L."/>
            <person name="Lu J.Q."/>
            <person name="Li M."/>
            <person name="Wang Z.L."/>
        </authorList>
    </citation>
    <scope>NUCLEOTIDE SEQUENCE [LARGE SCALE GENOMIC DNA]</scope>
    <source>
        <strain evidence="1 2">USNM 41457</strain>
    </source>
</reference>
<evidence type="ECO:0000313" key="2">
    <source>
        <dbReference type="Proteomes" id="UP000003163"/>
    </source>
</evidence>
<accession>J9D8B3</accession>
<gene>
    <name evidence="1" type="ORF">EDEG_01949</name>
</gene>
<dbReference type="HOGENOM" id="CLU_940179_0_0_1"/>
<dbReference type="AlphaFoldDB" id="J9D8B3"/>
<sequence>MRLLFFYYSEDMLPSKQNHLSSNECMKIWLQFYLEIELNNLFQTLKKIQELMKSRKISATAMKEFDQQNNFSLGTFGTNLSNFDAPVYHNKFHRVNNNTIVNIAKRKNNVTLCQSILNKIFAFFNIHKEKTPIKTVCLSSYSLDSENDSYNSNESVSLYLNENGKFMTENKKISNKLSDKKCIKNFFSTSKFLNKINFVNKMKNVCNFFYNLAVAEESELSSLLNAFTLNVNHLIDFVWFIEEYHKQTGFNSDILFVNQPYLKNRIREIHNLSAGLSQCYTLDLNLKFFKYLIKFL</sequence>
<dbReference type="VEuPathDB" id="MicrosporidiaDB:EDEG_01949"/>